<keyword evidence="5 9" id="KW-0808">Transferase</keyword>
<dbReference type="GO" id="GO:0005829">
    <property type="term" value="C:cytosol"/>
    <property type="evidence" value="ECO:0007669"/>
    <property type="project" value="TreeGrafter"/>
</dbReference>
<evidence type="ECO:0000256" key="4">
    <source>
        <dbReference type="ARBA" id="ARBA00012458"/>
    </source>
</evidence>
<dbReference type="PROSITE" id="PS00792">
    <property type="entry name" value="DHPS_1"/>
    <property type="match status" value="1"/>
</dbReference>
<keyword evidence="6 9" id="KW-0479">Metal-binding</keyword>
<dbReference type="Pfam" id="PF00809">
    <property type="entry name" value="Pterin_bind"/>
    <property type="match status" value="1"/>
</dbReference>
<dbReference type="EC" id="2.5.1.15" evidence="4 9"/>
<dbReference type="PANTHER" id="PTHR20941">
    <property type="entry name" value="FOLATE SYNTHESIS PROTEINS"/>
    <property type="match status" value="1"/>
</dbReference>
<comment type="cofactor">
    <cofactor evidence="2 9">
        <name>Mg(2+)</name>
        <dbReference type="ChEBI" id="CHEBI:18420"/>
    </cofactor>
</comment>
<feature type="domain" description="Pterin-binding" evidence="10">
    <location>
        <begin position="24"/>
        <end position="282"/>
    </location>
</feature>
<comment type="similarity">
    <text evidence="9">Belongs to the DHPS family.</text>
</comment>
<gene>
    <name evidence="11" type="ORF">SAMN05660653_01906</name>
</gene>
<proteinExistence type="inferred from homology"/>
<dbReference type="GO" id="GO:0046656">
    <property type="term" value="P:folic acid biosynthetic process"/>
    <property type="evidence" value="ECO:0007669"/>
    <property type="project" value="UniProtKB-KW"/>
</dbReference>
<evidence type="ECO:0000256" key="5">
    <source>
        <dbReference type="ARBA" id="ARBA00022679"/>
    </source>
</evidence>
<sequence>MDLPVNSVPAWRIKGERFLNMNHPLIMGVINCTPDSFYDGGRHRHPDEAVRRGLELVSEGALILDVGGESTRPGALPVTREEELERVLPVMQRLSAALEQSHPEVVLSVDTTKAEVAAMALAAGAAVVNDISACRFDPGLLDVLRQYQPGYVLMHALGTPATMQSNPYYENVLDEVRRFFEQRMNVLVQSGLSEDAIILDPGIGFGKLLEHNLRLLRNIDDLLQLGRPLLVGISNKSFWKGLLGLELEERGSVTQVATALLTVKGVRVHRVHDVLETQRTLRVFQELSGGGSC</sequence>
<dbReference type="InterPro" id="IPR006390">
    <property type="entry name" value="DHP_synth_dom"/>
</dbReference>
<comment type="function">
    <text evidence="9">Catalyzes the condensation of para-aminobenzoate (pABA) with 6-hydroxymethyl-7,8-dihydropterin diphosphate (DHPt-PP) to form 7,8-dihydropteroate (H2Pte), the immediate precursor of folate derivatives.</text>
</comment>
<keyword evidence="12" id="KW-1185">Reference proteome</keyword>
<dbReference type="Proteomes" id="UP000198771">
    <property type="component" value="Unassembled WGS sequence"/>
</dbReference>
<evidence type="ECO:0000313" key="11">
    <source>
        <dbReference type="EMBL" id="SDB39991.1"/>
    </source>
</evidence>
<protein>
    <recommendedName>
        <fullName evidence="4 9">Dihydropteroate synthase</fullName>
        <shortName evidence="9">DHPS</shortName>
        <ecNumber evidence="4 9">2.5.1.15</ecNumber>
    </recommendedName>
    <alternativeName>
        <fullName evidence="9">Dihydropteroate pyrophosphorylase</fullName>
    </alternativeName>
</protein>
<dbReference type="SUPFAM" id="SSF51717">
    <property type="entry name" value="Dihydropteroate synthetase-like"/>
    <property type="match status" value="1"/>
</dbReference>
<dbReference type="UniPathway" id="UPA00077">
    <property type="reaction ID" value="UER00156"/>
</dbReference>
<dbReference type="Gene3D" id="3.20.20.20">
    <property type="entry name" value="Dihydropteroate synthase-like"/>
    <property type="match status" value="1"/>
</dbReference>
<dbReference type="STRING" id="617002.SAMN05660653_01906"/>
<reference evidence="11 12" key="1">
    <citation type="submission" date="2016-10" db="EMBL/GenBank/DDBJ databases">
        <authorList>
            <person name="de Groot N.N."/>
        </authorList>
    </citation>
    <scope>NUCLEOTIDE SEQUENCE [LARGE SCALE GENOMIC DNA]</scope>
    <source>
        <strain evidence="11 12">ASO4-2</strain>
    </source>
</reference>
<keyword evidence="8 9" id="KW-0289">Folate biosynthesis</keyword>
<evidence type="ECO:0000256" key="3">
    <source>
        <dbReference type="ARBA" id="ARBA00004763"/>
    </source>
</evidence>
<dbReference type="NCBIfam" id="TIGR01496">
    <property type="entry name" value="DHPS"/>
    <property type="match status" value="1"/>
</dbReference>
<evidence type="ECO:0000256" key="9">
    <source>
        <dbReference type="RuleBase" id="RU361205"/>
    </source>
</evidence>
<comment type="catalytic activity">
    <reaction evidence="1">
        <text>(7,8-dihydropterin-6-yl)methyl diphosphate + 4-aminobenzoate = 7,8-dihydropteroate + diphosphate</text>
        <dbReference type="Rhea" id="RHEA:19949"/>
        <dbReference type="ChEBI" id="CHEBI:17836"/>
        <dbReference type="ChEBI" id="CHEBI:17839"/>
        <dbReference type="ChEBI" id="CHEBI:33019"/>
        <dbReference type="ChEBI" id="CHEBI:72950"/>
        <dbReference type="EC" id="2.5.1.15"/>
    </reaction>
</comment>
<name>A0A1G6D4I2_9BACT</name>
<dbReference type="OrthoDB" id="9811744at2"/>
<dbReference type="PROSITE" id="PS00793">
    <property type="entry name" value="DHPS_2"/>
    <property type="match status" value="1"/>
</dbReference>
<keyword evidence="7 9" id="KW-0460">Magnesium</keyword>
<evidence type="ECO:0000259" key="10">
    <source>
        <dbReference type="PROSITE" id="PS50972"/>
    </source>
</evidence>
<dbReference type="GO" id="GO:0046872">
    <property type="term" value="F:metal ion binding"/>
    <property type="evidence" value="ECO:0007669"/>
    <property type="project" value="UniProtKB-KW"/>
</dbReference>
<dbReference type="CDD" id="cd00739">
    <property type="entry name" value="DHPS"/>
    <property type="match status" value="1"/>
</dbReference>
<evidence type="ECO:0000256" key="2">
    <source>
        <dbReference type="ARBA" id="ARBA00001946"/>
    </source>
</evidence>
<organism evidence="11 12">
    <name type="scientific">Desulfonatronum thiosulfatophilum</name>
    <dbReference type="NCBI Taxonomy" id="617002"/>
    <lineage>
        <taxon>Bacteria</taxon>
        <taxon>Pseudomonadati</taxon>
        <taxon>Thermodesulfobacteriota</taxon>
        <taxon>Desulfovibrionia</taxon>
        <taxon>Desulfovibrionales</taxon>
        <taxon>Desulfonatronaceae</taxon>
        <taxon>Desulfonatronum</taxon>
    </lineage>
</organism>
<evidence type="ECO:0000256" key="7">
    <source>
        <dbReference type="ARBA" id="ARBA00022842"/>
    </source>
</evidence>
<accession>A0A1G6D4I2</accession>
<dbReference type="InterPro" id="IPR045031">
    <property type="entry name" value="DHP_synth-like"/>
</dbReference>
<dbReference type="PANTHER" id="PTHR20941:SF1">
    <property type="entry name" value="FOLIC ACID SYNTHESIS PROTEIN FOL1"/>
    <property type="match status" value="1"/>
</dbReference>
<evidence type="ECO:0000313" key="12">
    <source>
        <dbReference type="Proteomes" id="UP000198771"/>
    </source>
</evidence>
<evidence type="ECO:0000256" key="6">
    <source>
        <dbReference type="ARBA" id="ARBA00022723"/>
    </source>
</evidence>
<dbReference type="EMBL" id="FMXO01000010">
    <property type="protein sequence ID" value="SDB39991.1"/>
    <property type="molecule type" value="Genomic_DNA"/>
</dbReference>
<dbReference type="GO" id="GO:0046654">
    <property type="term" value="P:tetrahydrofolate biosynthetic process"/>
    <property type="evidence" value="ECO:0007669"/>
    <property type="project" value="UniProtKB-UniPathway"/>
</dbReference>
<dbReference type="PROSITE" id="PS50972">
    <property type="entry name" value="PTERIN_BINDING"/>
    <property type="match status" value="1"/>
</dbReference>
<dbReference type="InterPro" id="IPR011005">
    <property type="entry name" value="Dihydropteroate_synth-like_sf"/>
</dbReference>
<evidence type="ECO:0000256" key="8">
    <source>
        <dbReference type="ARBA" id="ARBA00022909"/>
    </source>
</evidence>
<comment type="pathway">
    <text evidence="3 9">Cofactor biosynthesis; tetrahydrofolate biosynthesis; 7,8-dihydrofolate from 2-amino-4-hydroxy-6-hydroxymethyl-7,8-dihydropteridine diphosphate and 4-aminobenzoate: step 1/2.</text>
</comment>
<dbReference type="AlphaFoldDB" id="A0A1G6D4I2"/>
<dbReference type="InterPro" id="IPR000489">
    <property type="entry name" value="Pterin-binding_dom"/>
</dbReference>
<dbReference type="GO" id="GO:0004156">
    <property type="term" value="F:dihydropteroate synthase activity"/>
    <property type="evidence" value="ECO:0007669"/>
    <property type="project" value="UniProtKB-EC"/>
</dbReference>
<evidence type="ECO:0000256" key="1">
    <source>
        <dbReference type="ARBA" id="ARBA00000012"/>
    </source>
</evidence>